<organism evidence="1 2">
    <name type="scientific">Dendrobium thyrsiflorum</name>
    <name type="common">Pinecone-like raceme dendrobium</name>
    <name type="synonym">Orchid</name>
    <dbReference type="NCBI Taxonomy" id="117978"/>
    <lineage>
        <taxon>Eukaryota</taxon>
        <taxon>Viridiplantae</taxon>
        <taxon>Streptophyta</taxon>
        <taxon>Embryophyta</taxon>
        <taxon>Tracheophyta</taxon>
        <taxon>Spermatophyta</taxon>
        <taxon>Magnoliopsida</taxon>
        <taxon>Liliopsida</taxon>
        <taxon>Asparagales</taxon>
        <taxon>Orchidaceae</taxon>
        <taxon>Epidendroideae</taxon>
        <taxon>Malaxideae</taxon>
        <taxon>Dendrobiinae</taxon>
        <taxon>Dendrobium</taxon>
    </lineage>
</organism>
<proteinExistence type="predicted"/>
<keyword evidence="2" id="KW-1185">Reference proteome</keyword>
<protein>
    <submittedName>
        <fullName evidence="1">Uncharacterized protein</fullName>
    </submittedName>
</protein>
<dbReference type="EMBL" id="JANQDX010000016">
    <property type="protein sequence ID" value="KAL0909853.1"/>
    <property type="molecule type" value="Genomic_DNA"/>
</dbReference>
<sequence>MHVFSKRGGKGTRCGAYDEAGLGGLQQKKFINKNIQPPANPIFCQWVDRVDRVQSIKSIDFKDTPMMAVLNADLNRRGRGTCPITGGFDAKWHRRINGYDPGPSEPSDSPLNGVTILRLNKEAIIPILDDCVLTDILCFEIDGRYFELTIAAIEDALDCLGELCDMLIDLHYPLQSSMNIYKSSCSCLKMNRQKADVFTCIIDVNIPCSGLQTDLTERSTL</sequence>
<dbReference type="Proteomes" id="UP001552299">
    <property type="component" value="Unassembled WGS sequence"/>
</dbReference>
<comment type="caution">
    <text evidence="1">The sequence shown here is derived from an EMBL/GenBank/DDBJ whole genome shotgun (WGS) entry which is preliminary data.</text>
</comment>
<name>A0ABD0UI37_DENTH</name>
<dbReference type="AlphaFoldDB" id="A0ABD0UI37"/>
<evidence type="ECO:0000313" key="2">
    <source>
        <dbReference type="Proteomes" id="UP001552299"/>
    </source>
</evidence>
<gene>
    <name evidence="1" type="ORF">M5K25_020759</name>
</gene>
<accession>A0ABD0UI37</accession>
<reference evidence="1 2" key="1">
    <citation type="journal article" date="2024" name="Plant Biotechnol. J.">
        <title>Dendrobium thyrsiflorum genome and its molecular insights into genes involved in important horticultural traits.</title>
        <authorList>
            <person name="Chen B."/>
            <person name="Wang J.Y."/>
            <person name="Zheng P.J."/>
            <person name="Li K.L."/>
            <person name="Liang Y.M."/>
            <person name="Chen X.F."/>
            <person name="Zhang C."/>
            <person name="Zhao X."/>
            <person name="He X."/>
            <person name="Zhang G.Q."/>
            <person name="Liu Z.J."/>
            <person name="Xu Q."/>
        </authorList>
    </citation>
    <scope>NUCLEOTIDE SEQUENCE [LARGE SCALE GENOMIC DNA]</scope>
    <source>
        <strain evidence="1">GZMU011</strain>
    </source>
</reference>
<evidence type="ECO:0000313" key="1">
    <source>
        <dbReference type="EMBL" id="KAL0909853.1"/>
    </source>
</evidence>